<comment type="caution">
    <text evidence="3">The sequence shown here is derived from an EMBL/GenBank/DDBJ whole genome shotgun (WGS) entry which is preliminary data.</text>
</comment>
<dbReference type="Pfam" id="PF01738">
    <property type="entry name" value="DLH"/>
    <property type="match status" value="1"/>
</dbReference>
<organism evidence="3 4">
    <name type="scientific">Streptomyces tremellae</name>
    <dbReference type="NCBI Taxonomy" id="1124239"/>
    <lineage>
        <taxon>Bacteria</taxon>
        <taxon>Bacillati</taxon>
        <taxon>Actinomycetota</taxon>
        <taxon>Actinomycetes</taxon>
        <taxon>Kitasatosporales</taxon>
        <taxon>Streptomycetaceae</taxon>
        <taxon>Streptomyces</taxon>
    </lineage>
</organism>
<proteinExistence type="inferred from homology"/>
<dbReference type="GO" id="GO:0016787">
    <property type="term" value="F:hydrolase activity"/>
    <property type="evidence" value="ECO:0007669"/>
    <property type="project" value="UniProtKB-KW"/>
</dbReference>
<evidence type="ECO:0000259" key="2">
    <source>
        <dbReference type="Pfam" id="PF01738"/>
    </source>
</evidence>
<dbReference type="Gene3D" id="3.40.50.1820">
    <property type="entry name" value="alpha/beta hydrolase"/>
    <property type="match status" value="1"/>
</dbReference>
<reference evidence="4" key="1">
    <citation type="journal article" date="2019" name="Int. J. Syst. Evol. Microbiol.">
        <title>The Global Catalogue of Microorganisms (GCM) 10K type strain sequencing project: providing services to taxonomists for standard genome sequencing and annotation.</title>
        <authorList>
            <consortium name="The Broad Institute Genomics Platform"/>
            <consortium name="The Broad Institute Genome Sequencing Center for Infectious Disease"/>
            <person name="Wu L."/>
            <person name="Ma J."/>
        </authorList>
    </citation>
    <scope>NUCLEOTIDE SEQUENCE [LARGE SCALE GENOMIC DNA]</scope>
    <source>
        <strain evidence="4">JCM 30846</strain>
    </source>
</reference>
<dbReference type="InterPro" id="IPR050261">
    <property type="entry name" value="FrsA_esterase"/>
</dbReference>
<evidence type="ECO:0000256" key="1">
    <source>
        <dbReference type="ARBA" id="ARBA00008645"/>
    </source>
</evidence>
<keyword evidence="4" id="KW-1185">Reference proteome</keyword>
<dbReference type="InterPro" id="IPR029058">
    <property type="entry name" value="AB_hydrolase_fold"/>
</dbReference>
<dbReference type="PANTHER" id="PTHR22946:SF0">
    <property type="entry name" value="DIENELACTONE HYDROLASE DOMAIN-CONTAINING PROTEIN"/>
    <property type="match status" value="1"/>
</dbReference>
<keyword evidence="3" id="KW-0378">Hydrolase</keyword>
<accession>A0ABP7DMS5</accession>
<feature type="domain" description="Dienelactone hydrolase" evidence="2">
    <location>
        <begin position="26"/>
        <end position="240"/>
    </location>
</feature>
<dbReference type="SUPFAM" id="SSF53474">
    <property type="entry name" value="alpha/beta-Hydrolases"/>
    <property type="match status" value="1"/>
</dbReference>
<evidence type="ECO:0000313" key="4">
    <source>
        <dbReference type="Proteomes" id="UP001499884"/>
    </source>
</evidence>
<dbReference type="PANTHER" id="PTHR22946">
    <property type="entry name" value="DIENELACTONE HYDROLASE DOMAIN-CONTAINING PROTEIN-RELATED"/>
    <property type="match status" value="1"/>
</dbReference>
<dbReference type="EMBL" id="BAABEP010000001">
    <property type="protein sequence ID" value="GAA3706626.1"/>
    <property type="molecule type" value="Genomic_DNA"/>
</dbReference>
<dbReference type="InterPro" id="IPR002925">
    <property type="entry name" value="Dienelactn_hydro"/>
</dbReference>
<protein>
    <submittedName>
        <fullName evidence="3">Dienelactone hydrolase family protein</fullName>
    </submittedName>
</protein>
<sequence>MRMSGVTSYEVEYRHGATRMVGQMCVPDAPRGDTAVLLLPDAYGVTGHAIGLGRRLAEHGRPVLVADLWGERRLPSGQAEFGPLIGAMAADRGRWLGRVAAAHAALLAGPGLGAARVVALGYCFGGSSALEHARTGAELAGVISVHGGLDILGSDWSAARPTSVLVCSGADDPMATPGMRADLTSAMDTAGVDWQTHLYSGTVHAFTSPMAKSSPAPDTVSYHARSTGRAWTATLDFLRETDGAKPTT</sequence>
<gene>
    <name evidence="3" type="ORF">GCM10023082_00750</name>
</gene>
<evidence type="ECO:0000313" key="3">
    <source>
        <dbReference type="EMBL" id="GAA3706626.1"/>
    </source>
</evidence>
<comment type="similarity">
    <text evidence="1">Belongs to the AB hydrolase superfamily.</text>
</comment>
<dbReference type="Proteomes" id="UP001499884">
    <property type="component" value="Unassembled WGS sequence"/>
</dbReference>
<name>A0ABP7DMS5_9ACTN</name>